<organism evidence="2">
    <name type="scientific">Leptolyngbya boryana CZ1</name>
    <dbReference type="NCBI Taxonomy" id="3060204"/>
    <lineage>
        <taxon>Bacteria</taxon>
        <taxon>Bacillati</taxon>
        <taxon>Cyanobacteriota</taxon>
        <taxon>Cyanophyceae</taxon>
        <taxon>Leptolyngbyales</taxon>
        <taxon>Leptolyngbyaceae</taxon>
        <taxon>Leptolyngbya group</taxon>
        <taxon>Leptolyngbya</taxon>
    </lineage>
</organism>
<name>A0AA96WR36_LEPBY</name>
<dbReference type="InterPro" id="IPR011335">
    <property type="entry name" value="Restrct_endonuc-II-like"/>
</dbReference>
<feature type="domain" description="Putative restriction endonuclease" evidence="1">
    <location>
        <begin position="12"/>
        <end position="188"/>
    </location>
</feature>
<dbReference type="InterPro" id="IPR012296">
    <property type="entry name" value="Nuclease_put_TT1808"/>
</dbReference>
<protein>
    <submittedName>
        <fullName evidence="2">Uma2 family endonuclease</fullName>
    </submittedName>
</protein>
<keyword evidence="2" id="KW-0540">Nuclease</keyword>
<dbReference type="RefSeq" id="WP_316426464.1">
    <property type="nucleotide sequence ID" value="NZ_CP130144.1"/>
</dbReference>
<dbReference type="AlphaFoldDB" id="A0AA96WR36"/>
<dbReference type="PANTHER" id="PTHR34107:SF2">
    <property type="entry name" value="SLL0888 PROTEIN"/>
    <property type="match status" value="1"/>
</dbReference>
<keyword evidence="2" id="KW-0378">Hydrolase</keyword>
<dbReference type="Gene3D" id="3.90.1570.10">
    <property type="entry name" value="tt1808, chain A"/>
    <property type="match status" value="1"/>
</dbReference>
<evidence type="ECO:0000313" key="2">
    <source>
        <dbReference type="EMBL" id="WNZ44325.1"/>
    </source>
</evidence>
<keyword evidence="2" id="KW-0255">Endonuclease</keyword>
<dbReference type="EMBL" id="CP130144">
    <property type="protein sequence ID" value="WNZ44325.1"/>
    <property type="molecule type" value="Genomic_DNA"/>
</dbReference>
<proteinExistence type="predicted"/>
<dbReference type="GO" id="GO:0004519">
    <property type="term" value="F:endonuclease activity"/>
    <property type="evidence" value="ECO:0007669"/>
    <property type="project" value="UniProtKB-KW"/>
</dbReference>
<dbReference type="SUPFAM" id="SSF52980">
    <property type="entry name" value="Restriction endonuclease-like"/>
    <property type="match status" value="1"/>
</dbReference>
<reference evidence="2" key="2">
    <citation type="submission" date="2023-07" db="EMBL/GenBank/DDBJ databases">
        <authorList>
            <person name="Bai X.-H."/>
            <person name="Wang H.-H."/>
            <person name="Wang J."/>
            <person name="Ma M.-Y."/>
            <person name="Hu H.-H."/>
            <person name="Song Z.-L."/>
            <person name="Ma H.-G."/>
            <person name="Fan Y."/>
            <person name="Du C.-Y."/>
            <person name="Xu J.-C."/>
        </authorList>
    </citation>
    <scope>NUCLEOTIDE SEQUENCE</scope>
    <source>
        <strain evidence="2">CZ1</strain>
    </source>
</reference>
<reference evidence="2" key="1">
    <citation type="journal article" date="2023" name="Plants (Basel)">
        <title>Genomic Analysis of Leptolyngbya boryana CZ1 Reveals Efficient Carbon Fixation Modules.</title>
        <authorList>
            <person name="Bai X."/>
            <person name="Wang H."/>
            <person name="Cheng W."/>
            <person name="Wang J."/>
            <person name="Ma M."/>
            <person name="Hu H."/>
            <person name="Song Z."/>
            <person name="Ma H."/>
            <person name="Fan Y."/>
            <person name="Du C."/>
            <person name="Xu J."/>
        </authorList>
    </citation>
    <scope>NUCLEOTIDE SEQUENCE</scope>
    <source>
        <strain evidence="2">CZ1</strain>
    </source>
</reference>
<dbReference type="Pfam" id="PF05685">
    <property type="entry name" value="Uma2"/>
    <property type="match status" value="1"/>
</dbReference>
<evidence type="ECO:0000259" key="1">
    <source>
        <dbReference type="Pfam" id="PF05685"/>
    </source>
</evidence>
<dbReference type="CDD" id="cd06260">
    <property type="entry name" value="DUF820-like"/>
    <property type="match status" value="1"/>
</dbReference>
<dbReference type="InterPro" id="IPR008538">
    <property type="entry name" value="Uma2"/>
</dbReference>
<sequence length="196" mass="22784">MTQTKLRFSSFEEYFAAGDDLELEGRYELIDGELVKLPPESPENIFSAWYLRDLFAQIVPRKLLCAHQCEIQVAVLESKDPANRFPDFVILRPEHRDLMKKRLTVKADMPPPQLVAEVISPGSQNRDRDFNRKRAQYAERGIPEYWILDPQTRSITVLELRDRDYVTFGIFANHELIFSPTFPSLDFTAAQVFSEE</sequence>
<dbReference type="PANTHER" id="PTHR34107">
    <property type="entry name" value="SLL0198 PROTEIN-RELATED"/>
    <property type="match status" value="1"/>
</dbReference>
<gene>
    <name evidence="2" type="ORF">Q2T42_21195</name>
</gene>
<accession>A0AA96WR36</accession>